<keyword evidence="3" id="KW-1185">Reference proteome</keyword>
<reference evidence="2 3" key="1">
    <citation type="submission" date="2019-03" db="EMBL/GenBank/DDBJ databases">
        <authorList>
            <person name="Gaulin E."/>
            <person name="Dumas B."/>
        </authorList>
    </citation>
    <scope>NUCLEOTIDE SEQUENCE [LARGE SCALE GENOMIC DNA]</scope>
    <source>
        <strain evidence="2">CBS 568.67</strain>
    </source>
</reference>
<evidence type="ECO:0000313" key="1">
    <source>
        <dbReference type="EMBL" id="KAF0694070.1"/>
    </source>
</evidence>
<dbReference type="PANTHER" id="PTHR47169">
    <property type="entry name" value="OS01G0541250 PROTEIN"/>
    <property type="match status" value="1"/>
</dbReference>
<sequence>MDVLDLVFFRAIQTLQIERYSSSLDEIIAATESACAAVDMKTLDKNFVTLQSCMHEVLRAKGGNDYKISHIKKEMLLSQGMLPATMQCDREIWSLGFAYLNGVDYSAPMPTLAEEILENMEIGAICTRVENLTEK</sequence>
<gene>
    <name evidence="2" type="primary">Aste57867_15018</name>
    <name evidence="1" type="ORF">As57867_014962</name>
    <name evidence="2" type="ORF">ASTE57867_15018</name>
</gene>
<evidence type="ECO:0000313" key="3">
    <source>
        <dbReference type="Proteomes" id="UP000332933"/>
    </source>
</evidence>
<dbReference type="GO" id="GO:0003676">
    <property type="term" value="F:nucleic acid binding"/>
    <property type="evidence" value="ECO:0007669"/>
    <property type="project" value="InterPro"/>
</dbReference>
<evidence type="ECO:0000313" key="2">
    <source>
        <dbReference type="EMBL" id="VFT91832.1"/>
    </source>
</evidence>
<dbReference type="Gene3D" id="3.30.420.10">
    <property type="entry name" value="Ribonuclease H-like superfamily/Ribonuclease H"/>
    <property type="match status" value="1"/>
</dbReference>
<dbReference type="InterPro" id="IPR036397">
    <property type="entry name" value="RNaseH_sf"/>
</dbReference>
<name>A0A485L352_9STRA</name>
<protein>
    <submittedName>
        <fullName evidence="2">Aste57867_15018 protein</fullName>
    </submittedName>
</protein>
<dbReference type="AlphaFoldDB" id="A0A485L352"/>
<dbReference type="EMBL" id="CAADRA010005628">
    <property type="protein sequence ID" value="VFT91832.1"/>
    <property type="molecule type" value="Genomic_DNA"/>
</dbReference>
<proteinExistence type="predicted"/>
<organism evidence="2 3">
    <name type="scientific">Aphanomyces stellatus</name>
    <dbReference type="NCBI Taxonomy" id="120398"/>
    <lineage>
        <taxon>Eukaryota</taxon>
        <taxon>Sar</taxon>
        <taxon>Stramenopiles</taxon>
        <taxon>Oomycota</taxon>
        <taxon>Saprolegniomycetes</taxon>
        <taxon>Saprolegniales</taxon>
        <taxon>Verrucalvaceae</taxon>
        <taxon>Aphanomyces</taxon>
    </lineage>
</organism>
<reference evidence="1" key="2">
    <citation type="submission" date="2019-06" db="EMBL/GenBank/DDBJ databases">
        <title>Genomics analysis of Aphanomyces spp. identifies a new class of oomycete effector associated with host adaptation.</title>
        <authorList>
            <person name="Gaulin E."/>
        </authorList>
    </citation>
    <scope>NUCLEOTIDE SEQUENCE</scope>
    <source>
        <strain evidence="1">CBS 578.67</strain>
    </source>
</reference>
<dbReference type="Proteomes" id="UP000332933">
    <property type="component" value="Unassembled WGS sequence"/>
</dbReference>
<dbReference type="EMBL" id="VJMH01005607">
    <property type="protein sequence ID" value="KAF0694070.1"/>
    <property type="molecule type" value="Genomic_DNA"/>
</dbReference>
<dbReference type="OrthoDB" id="125932at2759"/>
<accession>A0A485L352</accession>